<evidence type="ECO:0000313" key="4">
    <source>
        <dbReference type="Proteomes" id="UP000198756"/>
    </source>
</evidence>
<dbReference type="EMBL" id="FMXE01000004">
    <property type="protein sequence ID" value="SDA47970.1"/>
    <property type="molecule type" value="Genomic_DNA"/>
</dbReference>
<keyword evidence="1" id="KW-0812">Transmembrane</keyword>
<accession>A0A1G5VQ17</accession>
<dbReference type="RefSeq" id="WP_092728484.1">
    <property type="nucleotide sequence ID" value="NZ_FMXE01000004.1"/>
</dbReference>
<evidence type="ECO:0008006" key="5">
    <source>
        <dbReference type="Google" id="ProtNLM"/>
    </source>
</evidence>
<name>A0A1G5VQ17_9BACT</name>
<evidence type="ECO:0000256" key="2">
    <source>
        <dbReference type="SAM" id="SignalP"/>
    </source>
</evidence>
<evidence type="ECO:0000313" key="3">
    <source>
        <dbReference type="EMBL" id="SDA47970.1"/>
    </source>
</evidence>
<evidence type="ECO:0000256" key="1">
    <source>
        <dbReference type="SAM" id="Phobius"/>
    </source>
</evidence>
<proteinExistence type="predicted"/>
<dbReference type="Proteomes" id="UP000198756">
    <property type="component" value="Unassembled WGS sequence"/>
</dbReference>
<dbReference type="OrthoDB" id="678322at2"/>
<sequence>MKKYMLCFLIFFASVLQVLACEVCKRNQPELLQEISHGTGPQAESDYYIIGLAVILVVLTLIFSLKYLLKPGERNPNHIKNIILTQQPDL</sequence>
<keyword evidence="4" id="KW-1185">Reference proteome</keyword>
<dbReference type="STRING" id="279824.SAMN03080617_00626"/>
<keyword evidence="1" id="KW-1133">Transmembrane helix</keyword>
<gene>
    <name evidence="3" type="ORF">SAMN03080617_00626</name>
</gene>
<feature type="chain" id="PRO_5011643179" description="CcmD family protein" evidence="2">
    <location>
        <begin position="21"/>
        <end position="90"/>
    </location>
</feature>
<feature type="signal peptide" evidence="2">
    <location>
        <begin position="1"/>
        <end position="20"/>
    </location>
</feature>
<feature type="transmembrane region" description="Helical" evidence="1">
    <location>
        <begin position="47"/>
        <end position="69"/>
    </location>
</feature>
<keyword evidence="2" id="KW-0732">Signal</keyword>
<reference evidence="4" key="1">
    <citation type="submission" date="2016-10" db="EMBL/GenBank/DDBJ databases">
        <authorList>
            <person name="Varghese N."/>
            <person name="Submissions S."/>
        </authorList>
    </citation>
    <scope>NUCLEOTIDE SEQUENCE [LARGE SCALE GENOMIC DNA]</scope>
    <source>
        <strain evidence="4">DSM 22703</strain>
    </source>
</reference>
<protein>
    <recommendedName>
        <fullName evidence="5">CcmD family protein</fullName>
    </recommendedName>
</protein>
<organism evidence="3 4">
    <name type="scientific">Algoriphagus alkaliphilus</name>
    <dbReference type="NCBI Taxonomy" id="279824"/>
    <lineage>
        <taxon>Bacteria</taxon>
        <taxon>Pseudomonadati</taxon>
        <taxon>Bacteroidota</taxon>
        <taxon>Cytophagia</taxon>
        <taxon>Cytophagales</taxon>
        <taxon>Cyclobacteriaceae</taxon>
        <taxon>Algoriphagus</taxon>
    </lineage>
</organism>
<dbReference type="AlphaFoldDB" id="A0A1G5VQ17"/>
<keyword evidence="1" id="KW-0472">Membrane</keyword>